<sequence length="1069" mass="118022">MTSNTQRFELVVRNLQEVVGEDELRKLLTSHKPMSVYWGTATTGRPHVAYFVPIIKLADMLRAGCHVVILFADLHAYLDNMKAPWPLLRLRTRYYEAVIKNMLLSINVPLERLTFVRGAEFELTEAYSVDVYRLMALTSVHDARKAGAEVVKQVASPLVSGLLYPLLQALDEVHLGVDAQFGGVDQRKIFMLAEKYLPHLGHKKRVHLMNAMVPGLTGAKMSSSEADSKIDLLDSRDLVQRKLARALCPPNTTAEQGNGLLAFLKYVALPLALNEKPGFLVGDADRQYTSYEMLEKDYLSGQLPAETVKKLVMDCLNMRMDVVRKAFESPELATLIQQAYPNEDMNELETAANASASVIGWFTWLLPSRLVRTVGRLFASFMWFSAPPAKAITIGPDQTGHETKVSPVASQLRDICNNMKPIKDKSAVAQSFEEEFPGCLNAVTNRLRETNRIRCLWTITPDGLPHLGHSIPLRKLARLSQLDGVHVVILVRDVTAHVRGSIPWDLVTSRGRFCRTVLTALFAALQGRMTQFTCVLGSEFQCSPDYMLDFYRIVSLVPEADCYQATDYAPDTLTDPEDGAADSTEVGTARFSLGKLLMPCADLVDTVYLGADLRVSGPARCAKRRIFDNRFIKHFRESHSCIHVTHPMLSSLQTETASTDGTVIARPMESCLPSSRCSVPSVVAPAEDACLPLVEPPAPGLAATPLMGLKRRLKRAFCQPGNATVNPVLELYRYVILPDLKPGAPLVIYRSDKNGGPLLIDPPEVCTDPSARWRSLEAAFAQEMLHPGDLKPAVEEALSNQQADSLQARLIHALPPWDKLMIQLDAAFPKPQKNSTKVTKPKTKNAPGAMNGVTSGEQTASVKVSSTSNAGDTNKTDKDELDPNRLEIRVGRIVSAKKHPDADSLYVEQVDFGSQFGERTVVSGLAGLFPVEKLEGMYGVFVTNLKPVRMRGIESQAMLLCATHVLLDSSEDPKSNRLVRPVCISITQMETFGLGSRLVFHSPDTSITPRDPDVVIGSKTKFWDRICPDLTLGAPDRCVVWRDWRLGTNSSNPSWVFGSEELPVGSTVR</sequence>
<dbReference type="Gene3D" id="1.10.240.10">
    <property type="entry name" value="Tyrosyl-Transfer RNA Synthetase"/>
    <property type="match status" value="2"/>
</dbReference>
<accession>A0A504YCA1</accession>
<comment type="caution">
    <text evidence="18">The sequence shown here is derived from an EMBL/GenBank/DDBJ whole genome shotgun (WGS) entry which is preliminary data.</text>
</comment>
<keyword evidence="11 15" id="KW-0030">Aminoacyl-tRNA synthetase</keyword>
<evidence type="ECO:0000256" key="7">
    <source>
        <dbReference type="ARBA" id="ARBA00022741"/>
    </source>
</evidence>
<protein>
    <recommendedName>
        <fullName evidence="15">Tyrosine--tRNA ligase</fullName>
        <ecNumber evidence="15">6.1.1.1</ecNumber>
    </recommendedName>
    <alternativeName>
        <fullName evidence="15">Tyrosyl-tRNA synthetase</fullName>
    </alternativeName>
</protein>
<dbReference type="NCBIfam" id="TIGR00234">
    <property type="entry name" value="tyrS"/>
    <property type="match status" value="1"/>
</dbReference>
<evidence type="ECO:0000256" key="8">
    <source>
        <dbReference type="ARBA" id="ARBA00022840"/>
    </source>
</evidence>
<dbReference type="Gene3D" id="2.40.50.140">
    <property type="entry name" value="Nucleic acid-binding proteins"/>
    <property type="match status" value="1"/>
</dbReference>
<dbReference type="PROSITE" id="PS50886">
    <property type="entry name" value="TRBD"/>
    <property type="match status" value="1"/>
</dbReference>
<evidence type="ECO:0000256" key="4">
    <source>
        <dbReference type="ARBA" id="ARBA00022490"/>
    </source>
</evidence>
<dbReference type="GO" id="GO:0000049">
    <property type="term" value="F:tRNA binding"/>
    <property type="evidence" value="ECO:0007669"/>
    <property type="project" value="UniProtKB-UniRule"/>
</dbReference>
<dbReference type="NCBIfam" id="NF006330">
    <property type="entry name" value="PRK08560.1"/>
    <property type="match status" value="1"/>
</dbReference>
<evidence type="ECO:0000256" key="15">
    <source>
        <dbReference type="RuleBase" id="RU361234"/>
    </source>
</evidence>
<dbReference type="CDD" id="cd00805">
    <property type="entry name" value="TyrRS_core"/>
    <property type="match status" value="1"/>
</dbReference>
<dbReference type="PANTHER" id="PTHR46264">
    <property type="entry name" value="TYROSINE-TRNA LIGASE"/>
    <property type="match status" value="1"/>
</dbReference>
<reference evidence="18 19" key="1">
    <citation type="submission" date="2019-04" db="EMBL/GenBank/DDBJ databases">
        <title>Annotation for the trematode Fasciola gigantica.</title>
        <authorList>
            <person name="Choi Y.-J."/>
        </authorList>
    </citation>
    <scope>NUCLEOTIDE SEQUENCE [LARGE SCALE GENOMIC DNA]</scope>
    <source>
        <strain evidence="18">Uganda_cow_1</strain>
    </source>
</reference>
<dbReference type="Proteomes" id="UP000316759">
    <property type="component" value="Unassembled WGS sequence"/>
</dbReference>
<keyword evidence="19" id="KW-1185">Reference proteome</keyword>
<evidence type="ECO:0000256" key="14">
    <source>
        <dbReference type="PROSITE-ProRule" id="PRU00209"/>
    </source>
</evidence>
<feature type="region of interest" description="Disordered" evidence="16">
    <location>
        <begin position="831"/>
        <end position="881"/>
    </location>
</feature>
<dbReference type="SMR" id="A0A504YCA1"/>
<comment type="similarity">
    <text evidence="3 15">Belongs to the class-I aminoacyl-tRNA synthetase family.</text>
</comment>
<dbReference type="OrthoDB" id="197206at2759"/>
<keyword evidence="5 14" id="KW-0820">tRNA-binding</keyword>
<evidence type="ECO:0000259" key="17">
    <source>
        <dbReference type="PROSITE" id="PS50886"/>
    </source>
</evidence>
<keyword evidence="8 15" id="KW-0067">ATP-binding</keyword>
<dbReference type="Pfam" id="PF01588">
    <property type="entry name" value="tRNA_bind"/>
    <property type="match status" value="1"/>
</dbReference>
<evidence type="ECO:0000313" key="18">
    <source>
        <dbReference type="EMBL" id="TPP58181.1"/>
    </source>
</evidence>
<dbReference type="SUPFAM" id="SSF52374">
    <property type="entry name" value="Nucleotidylyl transferase"/>
    <property type="match status" value="2"/>
</dbReference>
<evidence type="ECO:0000313" key="19">
    <source>
        <dbReference type="Proteomes" id="UP000316759"/>
    </source>
</evidence>
<evidence type="ECO:0000256" key="12">
    <source>
        <dbReference type="ARBA" id="ARBA00023242"/>
    </source>
</evidence>
<proteinExistence type="inferred from homology"/>
<dbReference type="STRING" id="46835.A0A504YCA1"/>
<keyword evidence="10 15" id="KW-0648">Protein biosynthesis</keyword>
<evidence type="ECO:0000256" key="2">
    <source>
        <dbReference type="ARBA" id="ARBA00004496"/>
    </source>
</evidence>
<evidence type="ECO:0000256" key="16">
    <source>
        <dbReference type="SAM" id="MobiDB-lite"/>
    </source>
</evidence>
<organism evidence="18 19">
    <name type="scientific">Fasciola gigantica</name>
    <name type="common">Giant liver fluke</name>
    <dbReference type="NCBI Taxonomy" id="46835"/>
    <lineage>
        <taxon>Eukaryota</taxon>
        <taxon>Metazoa</taxon>
        <taxon>Spiralia</taxon>
        <taxon>Lophotrochozoa</taxon>
        <taxon>Platyhelminthes</taxon>
        <taxon>Trematoda</taxon>
        <taxon>Digenea</taxon>
        <taxon>Plagiorchiida</taxon>
        <taxon>Echinostomata</taxon>
        <taxon>Echinostomatoidea</taxon>
        <taxon>Fasciolidae</taxon>
        <taxon>Fasciola</taxon>
    </lineage>
</organism>
<evidence type="ECO:0000256" key="3">
    <source>
        <dbReference type="ARBA" id="ARBA00005594"/>
    </source>
</evidence>
<feature type="compositionally biased region" description="Polar residues" evidence="16">
    <location>
        <begin position="852"/>
        <end position="873"/>
    </location>
</feature>
<dbReference type="InterPro" id="IPR002305">
    <property type="entry name" value="aa-tRNA-synth_Ic"/>
</dbReference>
<dbReference type="PRINTS" id="PR01040">
    <property type="entry name" value="TRNASYNTHTYR"/>
</dbReference>
<dbReference type="InterPro" id="IPR014729">
    <property type="entry name" value="Rossmann-like_a/b/a_fold"/>
</dbReference>
<keyword evidence="9 14" id="KW-0694">RNA-binding</keyword>
<name>A0A504YCA1_FASGI</name>
<dbReference type="FunFam" id="3.40.50.620:FF:000040">
    <property type="entry name" value="Tyrosine--tRNA ligase"/>
    <property type="match status" value="1"/>
</dbReference>
<keyword evidence="4" id="KW-0963">Cytoplasm</keyword>
<comment type="subcellular location">
    <subcellularLocation>
        <location evidence="2">Cytoplasm</location>
    </subcellularLocation>
    <subcellularLocation>
        <location evidence="1">Nucleus</location>
    </subcellularLocation>
</comment>
<dbReference type="InterPro" id="IPR002307">
    <property type="entry name" value="Tyr-tRNA-ligase"/>
</dbReference>
<dbReference type="InterPro" id="IPR050489">
    <property type="entry name" value="Tyr-tRNA_synthase"/>
</dbReference>
<dbReference type="InterPro" id="IPR002547">
    <property type="entry name" value="tRNA-bd_dom"/>
</dbReference>
<keyword evidence="7 15" id="KW-0547">Nucleotide-binding</keyword>
<evidence type="ECO:0000256" key="6">
    <source>
        <dbReference type="ARBA" id="ARBA00022598"/>
    </source>
</evidence>
<evidence type="ECO:0000256" key="13">
    <source>
        <dbReference type="ARBA" id="ARBA00048400"/>
    </source>
</evidence>
<dbReference type="GO" id="GO:0004831">
    <property type="term" value="F:tyrosine-tRNA ligase activity"/>
    <property type="evidence" value="ECO:0007669"/>
    <property type="project" value="UniProtKB-EC"/>
</dbReference>
<dbReference type="SUPFAM" id="SSF50249">
    <property type="entry name" value="Nucleic acid-binding proteins"/>
    <property type="match status" value="1"/>
</dbReference>
<dbReference type="GO" id="GO:0005524">
    <property type="term" value="F:ATP binding"/>
    <property type="evidence" value="ECO:0007669"/>
    <property type="project" value="UniProtKB-KW"/>
</dbReference>
<evidence type="ECO:0000256" key="5">
    <source>
        <dbReference type="ARBA" id="ARBA00022555"/>
    </source>
</evidence>
<keyword evidence="12" id="KW-0539">Nucleus</keyword>
<dbReference type="PANTHER" id="PTHR46264:SF4">
    <property type="entry name" value="TYROSINE--TRNA LIGASE, CYTOPLASMIC"/>
    <property type="match status" value="1"/>
</dbReference>
<evidence type="ECO:0000256" key="1">
    <source>
        <dbReference type="ARBA" id="ARBA00004123"/>
    </source>
</evidence>
<evidence type="ECO:0000256" key="9">
    <source>
        <dbReference type="ARBA" id="ARBA00022884"/>
    </source>
</evidence>
<dbReference type="InterPro" id="IPR012340">
    <property type="entry name" value="NA-bd_OB-fold"/>
</dbReference>
<dbReference type="GO" id="GO:0005737">
    <property type="term" value="C:cytoplasm"/>
    <property type="evidence" value="ECO:0007669"/>
    <property type="project" value="UniProtKB-SubCell"/>
</dbReference>
<gene>
    <name evidence="18" type="ORF">FGIG_03174</name>
</gene>
<comment type="catalytic activity">
    <reaction evidence="13">
        <text>tRNA(Tyr) + L-tyrosine + ATP = L-tyrosyl-tRNA(Tyr) + AMP + diphosphate + H(+)</text>
        <dbReference type="Rhea" id="RHEA:10220"/>
        <dbReference type="Rhea" id="RHEA-COMP:9706"/>
        <dbReference type="Rhea" id="RHEA-COMP:9707"/>
        <dbReference type="ChEBI" id="CHEBI:15378"/>
        <dbReference type="ChEBI" id="CHEBI:30616"/>
        <dbReference type="ChEBI" id="CHEBI:33019"/>
        <dbReference type="ChEBI" id="CHEBI:58315"/>
        <dbReference type="ChEBI" id="CHEBI:78442"/>
        <dbReference type="ChEBI" id="CHEBI:78536"/>
        <dbReference type="ChEBI" id="CHEBI:456215"/>
        <dbReference type="EC" id="6.1.1.1"/>
    </reaction>
    <physiologicalReaction direction="left-to-right" evidence="13">
        <dbReference type="Rhea" id="RHEA:10221"/>
    </physiologicalReaction>
</comment>
<dbReference type="GO" id="GO:0005634">
    <property type="term" value="C:nucleus"/>
    <property type="evidence" value="ECO:0007669"/>
    <property type="project" value="UniProtKB-SubCell"/>
</dbReference>
<evidence type="ECO:0000256" key="10">
    <source>
        <dbReference type="ARBA" id="ARBA00022917"/>
    </source>
</evidence>
<dbReference type="EC" id="6.1.1.1" evidence="15"/>
<dbReference type="EMBL" id="SUNJ01012297">
    <property type="protein sequence ID" value="TPP58181.1"/>
    <property type="molecule type" value="Genomic_DNA"/>
</dbReference>
<dbReference type="Gene3D" id="3.40.50.620">
    <property type="entry name" value="HUPs"/>
    <property type="match status" value="2"/>
</dbReference>
<dbReference type="GO" id="GO:0006437">
    <property type="term" value="P:tyrosyl-tRNA aminoacylation"/>
    <property type="evidence" value="ECO:0007669"/>
    <property type="project" value="InterPro"/>
</dbReference>
<dbReference type="AlphaFoldDB" id="A0A504YCA1"/>
<evidence type="ECO:0000256" key="11">
    <source>
        <dbReference type="ARBA" id="ARBA00023146"/>
    </source>
</evidence>
<keyword evidence="6 15" id="KW-0436">Ligase</keyword>
<feature type="domain" description="TRNA-binding" evidence="17">
    <location>
        <begin position="882"/>
        <end position="999"/>
    </location>
</feature>
<dbReference type="Pfam" id="PF00579">
    <property type="entry name" value="tRNA-synt_1b"/>
    <property type="match status" value="2"/>
</dbReference>